<name>A0A344PPH6_9RHOB</name>
<keyword evidence="1 4" id="KW-0575">Peroxidase</keyword>
<dbReference type="OrthoDB" id="9800621at2"/>
<dbReference type="GO" id="GO:0005737">
    <property type="term" value="C:cytoplasm"/>
    <property type="evidence" value="ECO:0007669"/>
    <property type="project" value="TreeGrafter"/>
</dbReference>
<dbReference type="GO" id="GO:0034599">
    <property type="term" value="P:cellular response to oxidative stress"/>
    <property type="evidence" value="ECO:0007669"/>
    <property type="project" value="InterPro"/>
</dbReference>
<dbReference type="InterPro" id="IPR013740">
    <property type="entry name" value="Redoxin"/>
</dbReference>
<reference evidence="7" key="1">
    <citation type="submission" date="2018-07" db="EMBL/GenBank/DDBJ databases">
        <title>Genome sequencing of Paracoccus sp. SC2-6.</title>
        <authorList>
            <person name="Heo J."/>
            <person name="Kim S.-J."/>
            <person name="Kwon S.-W."/>
        </authorList>
    </citation>
    <scope>NUCLEOTIDE SEQUENCE [LARGE SCALE GENOMIC DNA]</scope>
    <source>
        <strain evidence="7">SC2-6</strain>
    </source>
</reference>
<dbReference type="RefSeq" id="WP_114077567.1">
    <property type="nucleotide sequence ID" value="NZ_CP030918.1"/>
</dbReference>
<proteinExistence type="inferred from homology"/>
<evidence type="ECO:0000256" key="2">
    <source>
        <dbReference type="ARBA" id="ARBA00023002"/>
    </source>
</evidence>
<dbReference type="PANTHER" id="PTHR10430:SF16">
    <property type="entry name" value="PEROXIREDOXIN-5, MITOCHONDRIAL"/>
    <property type="match status" value="1"/>
</dbReference>
<dbReference type="KEGG" id="pars:DRW48_12815"/>
<dbReference type="EMBL" id="CP030918">
    <property type="protein sequence ID" value="AXC51281.1"/>
    <property type="molecule type" value="Genomic_DNA"/>
</dbReference>
<feature type="domain" description="Thioredoxin" evidence="5">
    <location>
        <begin position="1"/>
        <end position="177"/>
    </location>
</feature>
<dbReference type="PROSITE" id="PS51352">
    <property type="entry name" value="THIOREDOXIN_2"/>
    <property type="match status" value="1"/>
</dbReference>
<keyword evidence="2 4" id="KW-0560">Oxidoreductase</keyword>
<sequence length="188" mass="20480">MIGKRVPQVTFQTRVRDEAVGGPNPYRWQTLTTDDYFKGKRVVLFSLPGAFTPTCSTYQLPGFEAAAEQLAAGGIDAIYCLSVNDSFVMNQWAKSQGLSAVKVIPDGSGQFTKGMGMLVRKDNLGFGPRSWRYAAVVDDGEIIAWFEEPGRCDDCADDPYGETSPERIAEWVAANPAGSRAAPQMELA</sequence>
<keyword evidence="4" id="KW-0676">Redox-active center</keyword>
<comment type="function">
    <text evidence="4">Thiol-specific peroxidase that catalyzes the reduction of hydrogen peroxide and organic hydroperoxides to water and alcohols, respectively. Plays a role in cell protection against oxidative stress by detoxifying peroxides.</text>
</comment>
<evidence type="ECO:0000256" key="3">
    <source>
        <dbReference type="PIRSR" id="PIRSR637944-1"/>
    </source>
</evidence>
<evidence type="ECO:0000256" key="1">
    <source>
        <dbReference type="ARBA" id="ARBA00022559"/>
    </source>
</evidence>
<dbReference type="GO" id="GO:0008379">
    <property type="term" value="F:thioredoxin peroxidase activity"/>
    <property type="evidence" value="ECO:0007669"/>
    <property type="project" value="InterPro"/>
</dbReference>
<comment type="similarity">
    <text evidence="4">Belongs to the peroxiredoxin family. Prx5 subfamily.</text>
</comment>
<evidence type="ECO:0000259" key="5">
    <source>
        <dbReference type="PROSITE" id="PS51352"/>
    </source>
</evidence>
<dbReference type="InterPro" id="IPR037944">
    <property type="entry name" value="PRX5-like"/>
</dbReference>
<dbReference type="SUPFAM" id="SSF52833">
    <property type="entry name" value="Thioredoxin-like"/>
    <property type="match status" value="1"/>
</dbReference>
<organism evidence="6 7">
    <name type="scientific">Paracoccus suum</name>
    <dbReference type="NCBI Taxonomy" id="2259340"/>
    <lineage>
        <taxon>Bacteria</taxon>
        <taxon>Pseudomonadati</taxon>
        <taxon>Pseudomonadota</taxon>
        <taxon>Alphaproteobacteria</taxon>
        <taxon>Rhodobacterales</taxon>
        <taxon>Paracoccaceae</taxon>
        <taxon>Paracoccus</taxon>
    </lineage>
</organism>
<keyword evidence="7" id="KW-1185">Reference proteome</keyword>
<protein>
    <recommendedName>
        <fullName evidence="4">Glutathione-dependent peroxiredoxin</fullName>
        <ecNumber evidence="4">1.11.1.27</ecNumber>
    </recommendedName>
</protein>
<evidence type="ECO:0000256" key="4">
    <source>
        <dbReference type="RuleBase" id="RU366011"/>
    </source>
</evidence>
<dbReference type="GO" id="GO:0045454">
    <property type="term" value="P:cell redox homeostasis"/>
    <property type="evidence" value="ECO:0007669"/>
    <property type="project" value="TreeGrafter"/>
</dbReference>
<accession>A0A344PPH6</accession>
<dbReference type="PANTHER" id="PTHR10430">
    <property type="entry name" value="PEROXIREDOXIN"/>
    <property type="match status" value="1"/>
</dbReference>
<evidence type="ECO:0000313" key="6">
    <source>
        <dbReference type="EMBL" id="AXC51281.1"/>
    </source>
</evidence>
<dbReference type="EC" id="1.11.1.27" evidence="4"/>
<dbReference type="Proteomes" id="UP000252023">
    <property type="component" value="Chromosome"/>
</dbReference>
<dbReference type="Gene3D" id="3.40.30.10">
    <property type="entry name" value="Glutaredoxin"/>
    <property type="match status" value="1"/>
</dbReference>
<dbReference type="CDD" id="cd03013">
    <property type="entry name" value="PRX5_like"/>
    <property type="match status" value="1"/>
</dbReference>
<dbReference type="Pfam" id="PF08534">
    <property type="entry name" value="Redoxin"/>
    <property type="match status" value="1"/>
</dbReference>
<feature type="active site" description="Cysteine sulfenic acid (-SOH) intermediate" evidence="3">
    <location>
        <position position="55"/>
    </location>
</feature>
<evidence type="ECO:0000313" key="7">
    <source>
        <dbReference type="Proteomes" id="UP000252023"/>
    </source>
</evidence>
<dbReference type="InterPro" id="IPR036249">
    <property type="entry name" value="Thioredoxin-like_sf"/>
</dbReference>
<keyword evidence="4" id="KW-0049">Antioxidant</keyword>
<dbReference type="InterPro" id="IPR013766">
    <property type="entry name" value="Thioredoxin_domain"/>
</dbReference>
<gene>
    <name evidence="6" type="ORF">DRW48_12815</name>
</gene>
<comment type="catalytic activity">
    <reaction evidence="4">
        <text>a hydroperoxide + 2 glutathione = an alcohol + glutathione disulfide + H2O</text>
        <dbReference type="Rhea" id="RHEA:62632"/>
        <dbReference type="ChEBI" id="CHEBI:15377"/>
        <dbReference type="ChEBI" id="CHEBI:30879"/>
        <dbReference type="ChEBI" id="CHEBI:35924"/>
        <dbReference type="ChEBI" id="CHEBI:57925"/>
        <dbReference type="ChEBI" id="CHEBI:58297"/>
        <dbReference type="EC" id="1.11.1.27"/>
    </reaction>
</comment>
<dbReference type="GO" id="GO:0042744">
    <property type="term" value="P:hydrogen peroxide catabolic process"/>
    <property type="evidence" value="ECO:0007669"/>
    <property type="project" value="TreeGrafter"/>
</dbReference>
<dbReference type="AlphaFoldDB" id="A0A344PPH6"/>